<accession>A0AB38YJV0</accession>
<dbReference type="InterPro" id="IPR007863">
    <property type="entry name" value="Peptidase_M16_C"/>
</dbReference>
<dbReference type="Pfam" id="PF22516">
    <property type="entry name" value="PreP_C"/>
    <property type="match status" value="1"/>
</dbReference>
<dbReference type="Pfam" id="PF05193">
    <property type="entry name" value="Peptidase_M16_C"/>
    <property type="match status" value="1"/>
</dbReference>
<dbReference type="Pfam" id="PF08367">
    <property type="entry name" value="M16C_assoc"/>
    <property type="match status" value="1"/>
</dbReference>
<dbReference type="InterPro" id="IPR013578">
    <property type="entry name" value="Peptidase_M16C_assoc"/>
</dbReference>
<evidence type="ECO:0000256" key="1">
    <source>
        <dbReference type="SAM" id="Coils"/>
    </source>
</evidence>
<sequence>MASLKVDLEHYRHQTTGADHFHLRTDHQEKVFMVALRTVPQDNTGVAHILEHTVLCGSERFPVRDPFFMMTRRSLNTFMNAFTASDWTAYPFASENDKDFYNLLDVYLDAVFFPNLSELDFAQEGHRLALLDPESPDSGLEFRGVVFNEMKGAMSSATSRLFQTVTKYLFPTTTYHFNSGGEPQSIPQLTYDGLKAFYQKHYHPSNATFLTFGDLDLAQLQGEIDDKVMTRFERSTEQVAVPREERFVAPVSVVERYPATPSEDGGPQDHVVVGWLLGDSTDLKGALEAHFLNEILLDNSASPLRHALETSDLGNSVSPLCGLEDSNREMMMVCGLEGADYKDADAIEQMVLDTLAKVAEEGVDREDQDAVLHQLELSQREIGGDGYPFGLQLIMTVLPTAVHRGNVASALDIDDALIWLREQTERPDYLKELIHRLLLDNPHRVRVSLVADTEFQARADREEEQRLARIAQELTAEQREQIRALNVTLEEHQNRKPDPGSLPKVTLEDVPKEIRVTEPSVQDTAKTAFGVGTNGLTYVSWVRPIPALSAKRLRWLPMYSGLAPELGHGAHSYTDVQRLQARFTGGISAQFSYRSATQNQNEVSMHSIFSGKALNRNVEAMNDLLLNTAQNVRFDETTRLHEMLQSMVSRRSRGITGNGHSLAMTAASSHWSGAANLHHNQGGLAGTQWLKSLVKSNKDQYIDDVVNELNAVHQELVALPGQLLVIAEPNYIEEQLASIVAPWSSFSLTEQTPQSGELDTNPERHSAWITNTAVNFCAQAFATVPVEHPDAAPLAVLSGFLRNGFLHTAVREQGGAYGGGASHDLSTGVFRFYSYRDPRLEQTLTDFGRSIDWLLSGDHGYEPLEEAILGLVSSMDKPGSPAGEARHEFFNQLYGRSLAFREQLRQRVLAVTLDDLKRVATAYLTPEQAATSVVTYADNEAVCSKLGLTVHRI</sequence>
<dbReference type="SMART" id="SM01264">
    <property type="entry name" value="M16C_associated"/>
    <property type="match status" value="1"/>
</dbReference>
<dbReference type="GO" id="GO:0046872">
    <property type="term" value="F:metal ion binding"/>
    <property type="evidence" value="ECO:0007669"/>
    <property type="project" value="InterPro"/>
</dbReference>
<dbReference type="SUPFAM" id="SSF63411">
    <property type="entry name" value="LuxS/MPP-like metallohydrolase"/>
    <property type="match status" value="4"/>
</dbReference>
<organism evidence="3">
    <name type="scientific">Salinispirillum sp. LH 10-3-1</name>
    <dbReference type="NCBI Taxonomy" id="2952525"/>
    <lineage>
        <taxon>Bacteria</taxon>
        <taxon>Pseudomonadati</taxon>
        <taxon>Pseudomonadota</taxon>
        <taxon>Gammaproteobacteria</taxon>
        <taxon>Oceanospirillales</taxon>
        <taxon>Saccharospirillaceae</taxon>
        <taxon>Salinispirillum</taxon>
    </lineage>
</organism>
<evidence type="ECO:0000313" key="3">
    <source>
        <dbReference type="EMBL" id="WLD59621.1"/>
    </source>
</evidence>
<dbReference type="FunFam" id="3.30.830.10:FF:000011">
    <property type="entry name" value="Presequence protease, mitochondrial"/>
    <property type="match status" value="1"/>
</dbReference>
<dbReference type="AlphaFoldDB" id="A0AB38YJV0"/>
<dbReference type="PANTHER" id="PTHR43016:SF13">
    <property type="entry name" value="PRESEQUENCE PROTEASE, MITOCHONDRIAL"/>
    <property type="match status" value="1"/>
</dbReference>
<dbReference type="RefSeq" id="WP_304996913.1">
    <property type="nucleotide sequence ID" value="NZ_CP101717.1"/>
</dbReference>
<dbReference type="Gene3D" id="3.30.830.10">
    <property type="entry name" value="Metalloenzyme, LuxS/M16 peptidase-like"/>
    <property type="match status" value="4"/>
</dbReference>
<dbReference type="PANTHER" id="PTHR43016">
    <property type="entry name" value="PRESEQUENCE PROTEASE"/>
    <property type="match status" value="1"/>
</dbReference>
<keyword evidence="1" id="KW-0175">Coiled coil</keyword>
<feature type="coiled-coil region" evidence="1">
    <location>
        <begin position="460"/>
        <end position="495"/>
    </location>
</feature>
<dbReference type="InterPro" id="IPR011249">
    <property type="entry name" value="Metalloenz_LuxS/M16"/>
</dbReference>
<protein>
    <submittedName>
        <fullName evidence="3">Insulinase family protein</fullName>
    </submittedName>
</protein>
<feature type="domain" description="Peptidase M16C associated" evidence="2">
    <location>
        <begin position="449"/>
        <end position="693"/>
    </location>
</feature>
<name>A0AB38YJV0_9GAMM</name>
<evidence type="ECO:0000259" key="2">
    <source>
        <dbReference type="SMART" id="SM01264"/>
    </source>
</evidence>
<dbReference type="InterPro" id="IPR011765">
    <property type="entry name" value="Pept_M16_N"/>
</dbReference>
<reference evidence="3" key="1">
    <citation type="submission" date="2022-07" db="EMBL/GenBank/DDBJ databases">
        <title>Complete genome sequence of Salinispirillum sp. LH10-3-1 capable of multiple carbohydrate inversion isolated from a soda lake.</title>
        <authorList>
            <person name="Liu J."/>
            <person name="Zhai Y."/>
            <person name="Zhang H."/>
            <person name="Yang H."/>
            <person name="Qu J."/>
            <person name="Li J."/>
        </authorList>
    </citation>
    <scope>NUCLEOTIDE SEQUENCE</scope>
    <source>
        <strain evidence="3">LH 10-3-1</strain>
    </source>
</reference>
<dbReference type="GO" id="GO:0006508">
    <property type="term" value="P:proteolysis"/>
    <property type="evidence" value="ECO:0007669"/>
    <property type="project" value="InterPro"/>
</dbReference>
<gene>
    <name evidence="3" type="ORF">NFC81_07510</name>
</gene>
<dbReference type="InterPro" id="IPR055130">
    <property type="entry name" value="PreP_C"/>
</dbReference>
<proteinExistence type="predicted"/>
<dbReference type="EMBL" id="CP101717">
    <property type="protein sequence ID" value="WLD59621.1"/>
    <property type="molecule type" value="Genomic_DNA"/>
</dbReference>
<dbReference type="Pfam" id="PF00675">
    <property type="entry name" value="Peptidase_M16"/>
    <property type="match status" value="1"/>
</dbReference>